<evidence type="ECO:0000256" key="2">
    <source>
        <dbReference type="ARBA" id="ARBA00012205"/>
    </source>
</evidence>
<dbReference type="GO" id="GO:0005634">
    <property type="term" value="C:nucleus"/>
    <property type="evidence" value="ECO:0007669"/>
    <property type="project" value="TreeGrafter"/>
</dbReference>
<keyword evidence="6" id="KW-0378">Hydrolase</keyword>
<name>A0AAW1RDS0_9CHLO</name>
<dbReference type="EMBL" id="JALJOS010000013">
    <property type="protein sequence ID" value="KAK9831760.1"/>
    <property type="molecule type" value="Genomic_DNA"/>
</dbReference>
<evidence type="ECO:0000256" key="6">
    <source>
        <dbReference type="RuleBase" id="RU363015"/>
    </source>
</evidence>
<dbReference type="GO" id="GO:0009691">
    <property type="term" value="P:cytokinin biosynthetic process"/>
    <property type="evidence" value="ECO:0007669"/>
    <property type="project" value="UniProtKB-UniRule"/>
</dbReference>
<dbReference type="SUPFAM" id="SSF102405">
    <property type="entry name" value="MCP/YpsA-like"/>
    <property type="match status" value="1"/>
</dbReference>
<accession>A0AAW1RDS0</accession>
<keyword evidence="3 6" id="KW-0203">Cytokinin biosynthesis</keyword>
<dbReference type="EC" id="3.2.2.n1" evidence="2 6"/>
<evidence type="ECO:0000256" key="3">
    <source>
        <dbReference type="ARBA" id="ARBA00022712"/>
    </source>
</evidence>
<comment type="catalytic activity">
    <reaction evidence="5 6">
        <text>9-ribosyl-trans-zeatin 5'-phosphate + H2O = trans-zeatin + D-ribose 5-phosphate</text>
        <dbReference type="Rhea" id="RHEA:48564"/>
        <dbReference type="ChEBI" id="CHEBI:15377"/>
        <dbReference type="ChEBI" id="CHEBI:16522"/>
        <dbReference type="ChEBI" id="CHEBI:78346"/>
        <dbReference type="ChEBI" id="CHEBI:87947"/>
        <dbReference type="EC" id="3.2.2.n1"/>
    </reaction>
</comment>
<evidence type="ECO:0000313" key="7">
    <source>
        <dbReference type="EMBL" id="KAK9831760.1"/>
    </source>
</evidence>
<evidence type="ECO:0000256" key="4">
    <source>
        <dbReference type="ARBA" id="ARBA00047718"/>
    </source>
</evidence>
<dbReference type="Pfam" id="PF03641">
    <property type="entry name" value="Lysine_decarbox"/>
    <property type="match status" value="1"/>
</dbReference>
<proteinExistence type="inferred from homology"/>
<gene>
    <name evidence="7" type="ORF">WJX74_008231</name>
</gene>
<evidence type="ECO:0000256" key="5">
    <source>
        <dbReference type="ARBA" id="ARBA00049153"/>
    </source>
</evidence>
<dbReference type="GO" id="GO:0016799">
    <property type="term" value="F:hydrolase activity, hydrolyzing N-glycosyl compounds"/>
    <property type="evidence" value="ECO:0007669"/>
    <property type="project" value="TreeGrafter"/>
</dbReference>
<organism evidence="7 8">
    <name type="scientific">Apatococcus lobatus</name>
    <dbReference type="NCBI Taxonomy" id="904363"/>
    <lineage>
        <taxon>Eukaryota</taxon>
        <taxon>Viridiplantae</taxon>
        <taxon>Chlorophyta</taxon>
        <taxon>core chlorophytes</taxon>
        <taxon>Trebouxiophyceae</taxon>
        <taxon>Chlorellales</taxon>
        <taxon>Chlorellaceae</taxon>
        <taxon>Apatococcus</taxon>
    </lineage>
</organism>
<dbReference type="PANTHER" id="PTHR31223">
    <property type="entry name" value="LOG FAMILY PROTEIN YJL055W"/>
    <property type="match status" value="1"/>
</dbReference>
<dbReference type="AlphaFoldDB" id="A0AAW1RDS0"/>
<dbReference type="PANTHER" id="PTHR31223:SF70">
    <property type="entry name" value="LOG FAMILY PROTEIN YJL055W"/>
    <property type="match status" value="1"/>
</dbReference>
<protein>
    <recommendedName>
        <fullName evidence="2 6">Cytokinin riboside 5'-monophosphate phosphoribohydrolase</fullName>
        <ecNumber evidence="2 6">3.2.2.n1</ecNumber>
    </recommendedName>
</protein>
<dbReference type="GO" id="GO:0005829">
    <property type="term" value="C:cytosol"/>
    <property type="evidence" value="ECO:0007669"/>
    <property type="project" value="TreeGrafter"/>
</dbReference>
<reference evidence="7 8" key="1">
    <citation type="journal article" date="2024" name="Nat. Commun.">
        <title>Phylogenomics reveals the evolutionary origins of lichenization in chlorophyte algae.</title>
        <authorList>
            <person name="Puginier C."/>
            <person name="Libourel C."/>
            <person name="Otte J."/>
            <person name="Skaloud P."/>
            <person name="Haon M."/>
            <person name="Grisel S."/>
            <person name="Petersen M."/>
            <person name="Berrin J.G."/>
            <person name="Delaux P.M."/>
            <person name="Dal Grande F."/>
            <person name="Keller J."/>
        </authorList>
    </citation>
    <scope>NUCLEOTIDE SEQUENCE [LARGE SCALE GENOMIC DNA]</scope>
    <source>
        <strain evidence="7 8">SAG 2145</strain>
    </source>
</reference>
<keyword evidence="8" id="KW-1185">Reference proteome</keyword>
<comment type="function">
    <text evidence="6">Cytokinin-activating enzyme working in the direct activation pathway. Phosphoribohydrolase that converts inactive cytokinin nucleotides to the biologically active free-base forms.</text>
</comment>
<evidence type="ECO:0000256" key="1">
    <source>
        <dbReference type="ARBA" id="ARBA00006763"/>
    </source>
</evidence>
<dbReference type="Gene3D" id="3.40.50.450">
    <property type="match status" value="1"/>
</dbReference>
<comment type="caution">
    <text evidence="7">The sequence shown here is derived from an EMBL/GenBank/DDBJ whole genome shotgun (WGS) entry which is preliminary data.</text>
</comment>
<dbReference type="NCBIfam" id="TIGR00730">
    <property type="entry name" value="Rossman fold protein, TIGR00730 family"/>
    <property type="match status" value="1"/>
</dbReference>
<sequence length="204" mass="21633">MTEIKRIAVFCGSSTGTGEVFMKSAALLGQEMVRRKIKLVYGGGSVGLMGQIAKTVAEGLGEDAVLGVITEDLAPREISGAPHGEVKVVPDMHTRKAVMAQNADAFVALPGGYGTLEEVMEMITWQQLGIHAKPVGFLNVNGLYTKLLSFFDDIVSAGFVSAPRRAIAQSDTDAAALIDKLIAYQAPDNIIKLAKEGKLDQARG</sequence>
<evidence type="ECO:0000313" key="8">
    <source>
        <dbReference type="Proteomes" id="UP001438707"/>
    </source>
</evidence>
<dbReference type="InterPro" id="IPR005269">
    <property type="entry name" value="LOG"/>
</dbReference>
<dbReference type="InterPro" id="IPR031100">
    <property type="entry name" value="LOG_fam"/>
</dbReference>
<comment type="catalytic activity">
    <reaction evidence="4 6">
        <text>N(6)-(dimethylallyl)adenosine 5'-phosphate + H2O = N(6)-dimethylallyladenine + D-ribose 5-phosphate</text>
        <dbReference type="Rhea" id="RHEA:48560"/>
        <dbReference type="ChEBI" id="CHEBI:15377"/>
        <dbReference type="ChEBI" id="CHEBI:17660"/>
        <dbReference type="ChEBI" id="CHEBI:57526"/>
        <dbReference type="ChEBI" id="CHEBI:78346"/>
        <dbReference type="EC" id="3.2.2.n1"/>
    </reaction>
</comment>
<comment type="similarity">
    <text evidence="1 6">Belongs to the LOG family.</text>
</comment>
<dbReference type="Proteomes" id="UP001438707">
    <property type="component" value="Unassembled WGS sequence"/>
</dbReference>